<name>A0A6J5NAX3_9CAUD</name>
<gene>
    <name evidence="1" type="ORF">UFOVP631_26</name>
</gene>
<protein>
    <submittedName>
        <fullName evidence="1">Uncharacterized protein</fullName>
    </submittedName>
</protein>
<dbReference type="EMBL" id="LR796611">
    <property type="protein sequence ID" value="CAB4154265.1"/>
    <property type="molecule type" value="Genomic_DNA"/>
</dbReference>
<accession>A0A6J5NAX3</accession>
<sequence length="97" mass="11513">MQYIKRPSTAIQDDAYSIADAMIYRHDQNTRLSRAMQTHGLMSDKVQQLSNDICRLDGLIQDRELRWIENYGFSMQWFQYLDGHPRYNSIQKILEVA</sequence>
<evidence type="ECO:0000313" key="1">
    <source>
        <dbReference type="EMBL" id="CAB4154265.1"/>
    </source>
</evidence>
<organism evidence="1">
    <name type="scientific">uncultured Caudovirales phage</name>
    <dbReference type="NCBI Taxonomy" id="2100421"/>
    <lineage>
        <taxon>Viruses</taxon>
        <taxon>Duplodnaviria</taxon>
        <taxon>Heunggongvirae</taxon>
        <taxon>Uroviricota</taxon>
        <taxon>Caudoviricetes</taxon>
        <taxon>Peduoviridae</taxon>
        <taxon>Maltschvirus</taxon>
        <taxon>Maltschvirus maltsch</taxon>
    </lineage>
</organism>
<proteinExistence type="predicted"/>
<reference evidence="1" key="1">
    <citation type="submission" date="2020-04" db="EMBL/GenBank/DDBJ databases">
        <authorList>
            <person name="Chiriac C."/>
            <person name="Salcher M."/>
            <person name="Ghai R."/>
            <person name="Kavagutti S V."/>
        </authorList>
    </citation>
    <scope>NUCLEOTIDE SEQUENCE</scope>
</reference>